<comment type="caution">
    <text evidence="3">The sequence shown here is derived from an EMBL/GenBank/DDBJ whole genome shotgun (WGS) entry which is preliminary data.</text>
</comment>
<evidence type="ECO:0000313" key="3">
    <source>
        <dbReference type="EMBL" id="CAL4203568.1"/>
    </source>
</evidence>
<dbReference type="InterPro" id="IPR001304">
    <property type="entry name" value="C-type_lectin-like"/>
</dbReference>
<dbReference type="Pfam" id="PF00059">
    <property type="entry name" value="Lectin_C"/>
    <property type="match status" value="1"/>
</dbReference>
<gene>
    <name evidence="3" type="ORF">MNOR_LOCUS37793</name>
</gene>
<dbReference type="EMBL" id="CAXKWB010079421">
    <property type="protein sequence ID" value="CAL4203568.1"/>
    <property type="molecule type" value="Genomic_DNA"/>
</dbReference>
<dbReference type="AlphaFoldDB" id="A0AAV2SKF7"/>
<evidence type="ECO:0000259" key="2">
    <source>
        <dbReference type="PROSITE" id="PS50041"/>
    </source>
</evidence>
<dbReference type="InterPro" id="IPR050828">
    <property type="entry name" value="C-type_lectin/matrix_domain"/>
</dbReference>
<keyword evidence="1" id="KW-0812">Transmembrane</keyword>
<feature type="transmembrane region" description="Helical" evidence="1">
    <location>
        <begin position="156"/>
        <end position="178"/>
    </location>
</feature>
<sequence length="218" mass="25379">MCLNDYIPIENECFQLSSSRMTWDEANKVCQNQGDKLAVPRYENEFIDYFKNKTHTGEYFFLGGRREPGGTWKWIDERNKYFNSEYWMRGYPTFSDNEDILTPKCLTIRFGGTGFSDSTCKPMRDNFICQKIISGVNTEDNIIIIPKEDPCNTTHILILVAAIVLLLLFIIGLSTYIFRLRRRLINSLIVSEPKEQVINRHDSENSLYGQLSLHNSQH</sequence>
<dbReference type="SMART" id="SM00034">
    <property type="entry name" value="CLECT"/>
    <property type="match status" value="1"/>
</dbReference>
<name>A0AAV2SKF7_MEGNR</name>
<keyword evidence="4" id="KW-1185">Reference proteome</keyword>
<dbReference type="CDD" id="cd00037">
    <property type="entry name" value="CLECT"/>
    <property type="match status" value="1"/>
</dbReference>
<dbReference type="Proteomes" id="UP001497623">
    <property type="component" value="Unassembled WGS sequence"/>
</dbReference>
<dbReference type="InterPro" id="IPR016186">
    <property type="entry name" value="C-type_lectin-like/link_sf"/>
</dbReference>
<evidence type="ECO:0000313" key="4">
    <source>
        <dbReference type="Proteomes" id="UP001497623"/>
    </source>
</evidence>
<reference evidence="3 4" key="1">
    <citation type="submission" date="2024-05" db="EMBL/GenBank/DDBJ databases">
        <authorList>
            <person name="Wallberg A."/>
        </authorList>
    </citation>
    <scope>NUCLEOTIDE SEQUENCE [LARGE SCALE GENOMIC DNA]</scope>
</reference>
<keyword evidence="1" id="KW-0472">Membrane</keyword>
<protein>
    <recommendedName>
        <fullName evidence="2">C-type lectin domain-containing protein</fullName>
    </recommendedName>
</protein>
<dbReference type="SUPFAM" id="SSF56436">
    <property type="entry name" value="C-type lectin-like"/>
    <property type="match status" value="1"/>
</dbReference>
<dbReference type="PROSITE" id="PS50041">
    <property type="entry name" value="C_TYPE_LECTIN_2"/>
    <property type="match status" value="1"/>
</dbReference>
<organism evidence="3 4">
    <name type="scientific">Meganyctiphanes norvegica</name>
    <name type="common">Northern krill</name>
    <name type="synonym">Thysanopoda norvegica</name>
    <dbReference type="NCBI Taxonomy" id="48144"/>
    <lineage>
        <taxon>Eukaryota</taxon>
        <taxon>Metazoa</taxon>
        <taxon>Ecdysozoa</taxon>
        <taxon>Arthropoda</taxon>
        <taxon>Crustacea</taxon>
        <taxon>Multicrustacea</taxon>
        <taxon>Malacostraca</taxon>
        <taxon>Eumalacostraca</taxon>
        <taxon>Eucarida</taxon>
        <taxon>Euphausiacea</taxon>
        <taxon>Euphausiidae</taxon>
        <taxon>Meganyctiphanes</taxon>
    </lineage>
</organism>
<proteinExistence type="predicted"/>
<feature type="domain" description="C-type lectin" evidence="2">
    <location>
        <begin position="9"/>
        <end position="120"/>
    </location>
</feature>
<keyword evidence="1" id="KW-1133">Transmembrane helix</keyword>
<accession>A0AAV2SKF7</accession>
<dbReference type="PANTHER" id="PTHR45710">
    <property type="entry name" value="C-TYPE LECTIN DOMAIN-CONTAINING PROTEIN 180"/>
    <property type="match status" value="1"/>
</dbReference>
<dbReference type="InterPro" id="IPR016187">
    <property type="entry name" value="CTDL_fold"/>
</dbReference>
<evidence type="ECO:0000256" key="1">
    <source>
        <dbReference type="SAM" id="Phobius"/>
    </source>
</evidence>
<dbReference type="PANTHER" id="PTHR45710:SF26">
    <property type="entry name" value="RH26557P"/>
    <property type="match status" value="1"/>
</dbReference>
<dbReference type="Gene3D" id="3.10.100.10">
    <property type="entry name" value="Mannose-Binding Protein A, subunit A"/>
    <property type="match status" value="1"/>
</dbReference>